<feature type="transmembrane region" description="Helical" evidence="9">
    <location>
        <begin position="69"/>
        <end position="93"/>
    </location>
</feature>
<evidence type="ECO:0000256" key="3">
    <source>
        <dbReference type="ARBA" id="ARBA00022692"/>
    </source>
</evidence>
<dbReference type="Pfam" id="PF02949">
    <property type="entry name" value="7tm_6"/>
    <property type="match status" value="1"/>
</dbReference>
<gene>
    <name evidence="10" type="primary">OR17</name>
</gene>
<comment type="similarity">
    <text evidence="9">Belongs to the insect chemoreceptor superfamily. Heteromeric odorant receptor channel (TC 1.A.69) family.</text>
</comment>
<comment type="subcellular location">
    <subcellularLocation>
        <location evidence="9">Cell membrane</location>
        <topology evidence="9">Multi-pass membrane protein</topology>
    </subcellularLocation>
    <subcellularLocation>
        <location evidence="1">Membrane</location>
        <topology evidence="1">Multi-pass membrane protein</topology>
    </subcellularLocation>
</comment>
<organism evidence="10">
    <name type="scientific">Dendrolimus punctatus</name>
    <name type="common">masson pine moth</name>
    <dbReference type="NCBI Taxonomy" id="238572"/>
    <lineage>
        <taxon>Eukaryota</taxon>
        <taxon>Metazoa</taxon>
        <taxon>Ecdysozoa</taxon>
        <taxon>Arthropoda</taxon>
        <taxon>Hexapoda</taxon>
        <taxon>Insecta</taxon>
        <taxon>Pterygota</taxon>
        <taxon>Neoptera</taxon>
        <taxon>Endopterygota</taxon>
        <taxon>Lepidoptera</taxon>
        <taxon>Glossata</taxon>
        <taxon>Ditrysia</taxon>
        <taxon>Bombycoidea</taxon>
        <taxon>Lasiocampidae</taxon>
        <taxon>Dendrolimus</taxon>
    </lineage>
</organism>
<keyword evidence="5 9" id="KW-1133">Transmembrane helix</keyword>
<dbReference type="EMBL" id="KY225492">
    <property type="protein sequence ID" value="ARO70504.1"/>
    <property type="molecule type" value="mRNA"/>
</dbReference>
<sequence>MHFEFLYNVVFSVVIRIIMSFLIEFLNKNKYYKQTYQKKDYDDTYDIAIFLTKFVAIQMTHRLSRFKSVCWVIMYWFEFLNLSFALLVEFISMVETGQGGSFQDAIKIFKMLPCFGFVLLAILKSYKMVRCRNIFENLIYEMRDMWNTASIDHEERQLIGSALRCLHFMVKGFYFCNNLLLVTFLYAPFWEMVKRYSGYENEKCLQLFYWLPFDPLQPGYYEVMIAVQTWHSILTIWANMAGDLLFVIFLSHITLQFDLLSVRIKKLIYVPHDDQLLETYPLGLDSAAYLEKHRLAMETFSEIDWEDYYAKEITEIVLRHRALIRLSGDVESVYKVALLVNFINSSIVLCFCEFCSIVVEKWNEFGYKSFLVTALSQMWIMCWYGQQLADSTERVSHAVYNSGWYRAPKKIKRSLLIMLLRSQKTVYVSTCGFSNITMASYSNIIKTSWSYFTLLLNIYRQ</sequence>
<evidence type="ECO:0000256" key="1">
    <source>
        <dbReference type="ARBA" id="ARBA00004141"/>
    </source>
</evidence>
<keyword evidence="6 9" id="KW-0472">Membrane</keyword>
<keyword evidence="3 9" id="KW-0812">Transmembrane</keyword>
<evidence type="ECO:0000256" key="5">
    <source>
        <dbReference type="ARBA" id="ARBA00022989"/>
    </source>
</evidence>
<dbReference type="PANTHER" id="PTHR21137:SF44">
    <property type="entry name" value="ODORANT RECEPTOR 13A-RELATED"/>
    <property type="match status" value="1"/>
</dbReference>
<dbReference type="InterPro" id="IPR004117">
    <property type="entry name" value="7tm6_olfct_rcpt"/>
</dbReference>
<feature type="transmembrane region" description="Helical" evidence="9">
    <location>
        <begin position="6"/>
        <end position="26"/>
    </location>
</feature>
<feature type="transmembrane region" description="Helical" evidence="9">
    <location>
        <begin position="236"/>
        <end position="255"/>
    </location>
</feature>
<comment type="caution">
    <text evidence="9">Lacks conserved residue(s) required for the propagation of feature annotation.</text>
</comment>
<evidence type="ECO:0000256" key="7">
    <source>
        <dbReference type="ARBA" id="ARBA00023170"/>
    </source>
</evidence>
<evidence type="ECO:0000256" key="4">
    <source>
        <dbReference type="ARBA" id="ARBA00022725"/>
    </source>
</evidence>
<keyword evidence="8 9" id="KW-0807">Transducer</keyword>
<dbReference type="PANTHER" id="PTHR21137">
    <property type="entry name" value="ODORANT RECEPTOR"/>
    <property type="match status" value="1"/>
</dbReference>
<protein>
    <recommendedName>
        <fullName evidence="9">Odorant receptor</fullName>
    </recommendedName>
</protein>
<feature type="transmembrane region" description="Helical" evidence="9">
    <location>
        <begin position="172"/>
        <end position="190"/>
    </location>
</feature>
<reference evidence="10" key="1">
    <citation type="submission" date="2016-11" db="EMBL/GenBank/DDBJ databases">
        <authorList>
            <person name="Jaros S."/>
            <person name="Januszkiewicz K."/>
            <person name="Wedrychowicz H."/>
        </authorList>
    </citation>
    <scope>NUCLEOTIDE SEQUENCE</scope>
</reference>
<keyword evidence="7 9" id="KW-0675">Receptor</keyword>
<dbReference type="AlphaFoldDB" id="A0A2K8GL45"/>
<evidence type="ECO:0000256" key="9">
    <source>
        <dbReference type="RuleBase" id="RU351113"/>
    </source>
</evidence>
<proteinExistence type="evidence at transcript level"/>
<keyword evidence="4 9" id="KW-0552">Olfaction</keyword>
<dbReference type="GO" id="GO:0005549">
    <property type="term" value="F:odorant binding"/>
    <property type="evidence" value="ECO:0007669"/>
    <property type="project" value="InterPro"/>
</dbReference>
<dbReference type="GO" id="GO:0005886">
    <property type="term" value="C:plasma membrane"/>
    <property type="evidence" value="ECO:0007669"/>
    <property type="project" value="UniProtKB-SubCell"/>
</dbReference>
<evidence type="ECO:0000256" key="8">
    <source>
        <dbReference type="ARBA" id="ARBA00023224"/>
    </source>
</evidence>
<reference evidence="10" key="2">
    <citation type="journal article" date="2018" name="Front. Physiol.">
        <title>Dynamic Changes in Chemosensory Gene Expression during the Dendrolimus punctatus Mating Process.</title>
        <authorList>
            <person name="Zhang S.F."/>
            <person name="Zhang Z."/>
            <person name="Kong X.B."/>
            <person name="Wang H.B."/>
            <person name="Liu F."/>
        </authorList>
    </citation>
    <scope>NUCLEOTIDE SEQUENCE</scope>
</reference>
<keyword evidence="2 9" id="KW-0716">Sensory transduction</keyword>
<evidence type="ECO:0000313" key="10">
    <source>
        <dbReference type="EMBL" id="ARO70504.1"/>
    </source>
</evidence>
<evidence type="ECO:0000256" key="6">
    <source>
        <dbReference type="ARBA" id="ARBA00023136"/>
    </source>
</evidence>
<feature type="transmembrane region" description="Helical" evidence="9">
    <location>
        <begin position="105"/>
        <end position="123"/>
    </location>
</feature>
<name>A0A2K8GL45_9NEOP</name>
<evidence type="ECO:0000256" key="2">
    <source>
        <dbReference type="ARBA" id="ARBA00022606"/>
    </source>
</evidence>
<dbReference type="GO" id="GO:0004984">
    <property type="term" value="F:olfactory receptor activity"/>
    <property type="evidence" value="ECO:0007669"/>
    <property type="project" value="InterPro"/>
</dbReference>
<dbReference type="GO" id="GO:0007165">
    <property type="term" value="P:signal transduction"/>
    <property type="evidence" value="ECO:0007669"/>
    <property type="project" value="UniProtKB-KW"/>
</dbReference>
<accession>A0A2K8GL45</accession>